<gene>
    <name evidence="7" type="ORF">E0E05_15305</name>
</gene>
<dbReference type="KEGG" id="rpod:E0E05_15305"/>
<dbReference type="EMBL" id="CP036532">
    <property type="protein sequence ID" value="QBK32437.1"/>
    <property type="molecule type" value="Genomic_DNA"/>
</dbReference>
<protein>
    <submittedName>
        <fullName evidence="7">Ferredoxin reductase</fullName>
    </submittedName>
</protein>
<accession>A0A4P6V4H5</accession>
<dbReference type="InterPro" id="IPR023753">
    <property type="entry name" value="FAD/NAD-binding_dom"/>
</dbReference>
<evidence type="ECO:0000313" key="7">
    <source>
        <dbReference type="EMBL" id="QBK32437.1"/>
    </source>
</evidence>
<feature type="domain" description="Reductase C-terminal" evidence="6">
    <location>
        <begin position="304"/>
        <end position="391"/>
    </location>
</feature>
<dbReference type="SUPFAM" id="SSF55424">
    <property type="entry name" value="FAD/NAD-linked reductases, dimerisation (C-terminal) domain"/>
    <property type="match status" value="1"/>
</dbReference>
<sequence>MQTFVIIGAGECGVRAALALRETSFAGRIRLFGEERHAPYERPPLSKTFPPEHKPITPPETFSDAGIELMLGARAVAFDPTEKLVRFDDANVVRYDRLLLAIGARARTPPGFESALTLRTLDDASRIANAIVPGARLGIVGGGVLGMELAATARGLGAEVTVYEAGAVLMGRAVPEPIAALLEARHIEAGVKIVKNADVTGASVQEIRTGDGAVQTFDMVVCAIGAVPITDLAEAAGLDVGNGIVVDAHFRTSVRNVFAAGDCCVFPWRGAMVRLESWRAAQNQGTQAARAMLGDLRPYDSVPWFWSDQYELGLQVAGLCRTNLPYTRRPTGASGVLLFQYDEHGALISVSGVGEGNSVARDVKLGERLIEHDIRIDPAQLADPAISLKSFLRR</sequence>
<dbReference type="OrthoDB" id="9768666at2"/>
<dbReference type="Pfam" id="PF07992">
    <property type="entry name" value="Pyr_redox_2"/>
    <property type="match status" value="1"/>
</dbReference>
<dbReference type="PANTHER" id="PTHR43557">
    <property type="entry name" value="APOPTOSIS-INDUCING FACTOR 1"/>
    <property type="match status" value="1"/>
</dbReference>
<dbReference type="GO" id="GO:0016651">
    <property type="term" value="F:oxidoreductase activity, acting on NAD(P)H"/>
    <property type="evidence" value="ECO:0007669"/>
    <property type="project" value="TreeGrafter"/>
</dbReference>
<dbReference type="InterPro" id="IPR036188">
    <property type="entry name" value="FAD/NAD-bd_sf"/>
</dbReference>
<comment type="cofactor">
    <cofactor evidence="1">
        <name>FAD</name>
        <dbReference type="ChEBI" id="CHEBI:57692"/>
    </cofactor>
</comment>
<dbReference type="Proteomes" id="UP000293719">
    <property type="component" value="Chromosome"/>
</dbReference>
<keyword evidence="8" id="KW-1185">Reference proteome</keyword>
<evidence type="ECO:0000259" key="5">
    <source>
        <dbReference type="Pfam" id="PF07992"/>
    </source>
</evidence>
<keyword evidence="4" id="KW-0560">Oxidoreductase</keyword>
<dbReference type="GO" id="GO:0005737">
    <property type="term" value="C:cytoplasm"/>
    <property type="evidence" value="ECO:0007669"/>
    <property type="project" value="TreeGrafter"/>
</dbReference>
<feature type="domain" description="FAD/NAD(P)-binding" evidence="5">
    <location>
        <begin position="4"/>
        <end position="285"/>
    </location>
</feature>
<keyword evidence="3" id="KW-0274">FAD</keyword>
<evidence type="ECO:0000259" key="6">
    <source>
        <dbReference type="Pfam" id="PF14759"/>
    </source>
</evidence>
<dbReference type="PRINTS" id="PR00368">
    <property type="entry name" value="FADPNR"/>
</dbReference>
<dbReference type="Gene3D" id="3.50.50.60">
    <property type="entry name" value="FAD/NAD(P)-binding domain"/>
    <property type="match status" value="2"/>
</dbReference>
<name>A0A4P6V4H5_9HYPH</name>
<dbReference type="SUPFAM" id="SSF51905">
    <property type="entry name" value="FAD/NAD(P)-binding domain"/>
    <property type="match status" value="1"/>
</dbReference>
<reference evidence="7 8" key="1">
    <citation type="journal article" date="2017" name="Int. J. Syst. Evol. Microbiol.">
        <title>Roseitalea porphyridii gen. nov., sp. nov., isolated from a red alga, and reclassification of Hoeflea suaedae Chung et al. 2013 as Pseudohoeflea suaedae gen. nov., comb. nov.</title>
        <authorList>
            <person name="Hyeon J.W."/>
            <person name="Jeong S.E."/>
            <person name="Baek K."/>
            <person name="Jeon C.O."/>
        </authorList>
    </citation>
    <scope>NUCLEOTIDE SEQUENCE [LARGE SCALE GENOMIC DNA]</scope>
    <source>
        <strain evidence="7 8">MA7-20</strain>
    </source>
</reference>
<dbReference type="PANTHER" id="PTHR43557:SF2">
    <property type="entry name" value="RIESKE DOMAIN-CONTAINING PROTEIN-RELATED"/>
    <property type="match status" value="1"/>
</dbReference>
<evidence type="ECO:0000313" key="8">
    <source>
        <dbReference type="Proteomes" id="UP000293719"/>
    </source>
</evidence>
<dbReference type="PRINTS" id="PR00469">
    <property type="entry name" value="PNDRDTASEII"/>
</dbReference>
<dbReference type="InterPro" id="IPR028202">
    <property type="entry name" value="Reductase_C"/>
</dbReference>
<dbReference type="Gene3D" id="3.30.390.30">
    <property type="match status" value="1"/>
</dbReference>
<evidence type="ECO:0000256" key="2">
    <source>
        <dbReference type="ARBA" id="ARBA00022630"/>
    </source>
</evidence>
<evidence type="ECO:0000256" key="1">
    <source>
        <dbReference type="ARBA" id="ARBA00001974"/>
    </source>
</evidence>
<dbReference type="Pfam" id="PF14759">
    <property type="entry name" value="Reductase_C"/>
    <property type="match status" value="1"/>
</dbReference>
<evidence type="ECO:0000256" key="4">
    <source>
        <dbReference type="ARBA" id="ARBA00023002"/>
    </source>
</evidence>
<proteinExistence type="predicted"/>
<keyword evidence="2" id="KW-0285">Flavoprotein</keyword>
<dbReference type="AlphaFoldDB" id="A0A4P6V4H5"/>
<evidence type="ECO:0000256" key="3">
    <source>
        <dbReference type="ARBA" id="ARBA00022827"/>
    </source>
</evidence>
<dbReference type="InterPro" id="IPR016156">
    <property type="entry name" value="FAD/NAD-linked_Rdtase_dimer_sf"/>
</dbReference>
<organism evidence="7 8">
    <name type="scientific">Roseitalea porphyridii</name>
    <dbReference type="NCBI Taxonomy" id="1852022"/>
    <lineage>
        <taxon>Bacteria</taxon>
        <taxon>Pseudomonadati</taxon>
        <taxon>Pseudomonadota</taxon>
        <taxon>Alphaproteobacteria</taxon>
        <taxon>Hyphomicrobiales</taxon>
        <taxon>Ahrensiaceae</taxon>
        <taxon>Roseitalea</taxon>
    </lineage>
</organism>
<dbReference type="InterPro" id="IPR050446">
    <property type="entry name" value="FAD-oxidoreductase/Apoptosis"/>
</dbReference>